<evidence type="ECO:0000313" key="3">
    <source>
        <dbReference type="Proteomes" id="UP001525379"/>
    </source>
</evidence>
<sequence>MDGLQAPPVMSAVVTAAILVIGNSLVILQIWLAKRGVLPVGGFAGLRTPATNRSQDAWEAGHEAAFPWSLVVNGIAVVAAAATLVVRETPLSYLIVTGVAVLASLVGTVGAMILAHRAAKRTLR</sequence>
<organism evidence="2 3">
    <name type="scientific">Pseudoclavibacter albus</name>
    <dbReference type="NCBI Taxonomy" id="272241"/>
    <lineage>
        <taxon>Bacteria</taxon>
        <taxon>Bacillati</taxon>
        <taxon>Actinomycetota</taxon>
        <taxon>Actinomycetes</taxon>
        <taxon>Micrococcales</taxon>
        <taxon>Microbacteriaceae</taxon>
        <taxon>Pseudoclavibacter</taxon>
    </lineage>
</organism>
<keyword evidence="3" id="KW-1185">Reference proteome</keyword>
<gene>
    <name evidence="2" type="ORF">M3D15_06725</name>
</gene>
<keyword evidence="1" id="KW-0472">Membrane</keyword>
<name>A0ABT2HXI3_9MICO</name>
<feature type="transmembrane region" description="Helical" evidence="1">
    <location>
        <begin position="91"/>
        <end position="115"/>
    </location>
</feature>
<evidence type="ECO:0000313" key="2">
    <source>
        <dbReference type="EMBL" id="MCT2043024.1"/>
    </source>
</evidence>
<keyword evidence="1" id="KW-1133">Transmembrane helix</keyword>
<dbReference type="Pfam" id="PF13630">
    <property type="entry name" value="SdpI"/>
    <property type="match status" value="1"/>
</dbReference>
<dbReference type="InterPro" id="IPR025962">
    <property type="entry name" value="SdpI/YhfL"/>
</dbReference>
<evidence type="ECO:0000256" key="1">
    <source>
        <dbReference type="SAM" id="Phobius"/>
    </source>
</evidence>
<proteinExistence type="predicted"/>
<comment type="caution">
    <text evidence="2">The sequence shown here is derived from an EMBL/GenBank/DDBJ whole genome shotgun (WGS) entry which is preliminary data.</text>
</comment>
<dbReference type="RefSeq" id="WP_260104302.1">
    <property type="nucleotide sequence ID" value="NZ_JALXSQ010000023.1"/>
</dbReference>
<dbReference type="EMBL" id="JALXSQ010000023">
    <property type="protein sequence ID" value="MCT2043024.1"/>
    <property type="molecule type" value="Genomic_DNA"/>
</dbReference>
<protein>
    <submittedName>
        <fullName evidence="2">SdpI family protein</fullName>
    </submittedName>
</protein>
<accession>A0ABT2HXI3</accession>
<feature type="transmembrane region" description="Helical" evidence="1">
    <location>
        <begin position="65"/>
        <end position="85"/>
    </location>
</feature>
<reference evidence="2 3" key="1">
    <citation type="submission" date="2022-04" db="EMBL/GenBank/DDBJ databases">
        <title>Human microbiome associated bacterial genomes.</title>
        <authorList>
            <person name="Sandstrom S."/>
            <person name="Salamzade R."/>
            <person name="Kalan L.R."/>
        </authorList>
    </citation>
    <scope>NUCLEOTIDE SEQUENCE [LARGE SCALE GENOMIC DNA]</scope>
    <source>
        <strain evidence="3">p3-SID1799</strain>
    </source>
</reference>
<feature type="transmembrane region" description="Helical" evidence="1">
    <location>
        <begin position="12"/>
        <end position="33"/>
    </location>
</feature>
<keyword evidence="1" id="KW-0812">Transmembrane</keyword>
<dbReference type="Proteomes" id="UP001525379">
    <property type="component" value="Unassembled WGS sequence"/>
</dbReference>